<reference evidence="3" key="1">
    <citation type="submission" date="2019-08" db="EMBL/GenBank/DDBJ databases">
        <authorList>
            <person name="Kucharzyk K."/>
            <person name="Murdoch R.W."/>
            <person name="Higgins S."/>
            <person name="Loffler F."/>
        </authorList>
    </citation>
    <scope>NUCLEOTIDE SEQUENCE</scope>
</reference>
<name>A0A644WX24_9ZZZZ</name>
<sequence>MDGFQRRTQKKRKAILDASFSLFNQYGYHNVTIARISKEAHVSLETIYNYFESKENLKRELLGQIIDDFCVLTESILESDLPIETKFEKLLLSKLDFSTRFSPQFLTEELHELNDLDLFGSEENKQLLNSIMLQMIRQGREGKIITVEASKEALTTYFKIFQFYITNNLSSALQIGSNDMLLKEIYFLFFNGLKSKPNT</sequence>
<dbReference type="Gene3D" id="1.10.357.10">
    <property type="entry name" value="Tetracycline Repressor, domain 2"/>
    <property type="match status" value="1"/>
</dbReference>
<dbReference type="InterPro" id="IPR001647">
    <property type="entry name" value="HTH_TetR"/>
</dbReference>
<evidence type="ECO:0000256" key="1">
    <source>
        <dbReference type="ARBA" id="ARBA00023125"/>
    </source>
</evidence>
<dbReference type="SUPFAM" id="SSF46689">
    <property type="entry name" value="Homeodomain-like"/>
    <property type="match status" value="1"/>
</dbReference>
<proteinExistence type="predicted"/>
<accession>A0A644WX24</accession>
<dbReference type="InterPro" id="IPR009057">
    <property type="entry name" value="Homeodomain-like_sf"/>
</dbReference>
<gene>
    <name evidence="3" type="primary">betI_13</name>
    <name evidence="3" type="ORF">SDC9_54684</name>
</gene>
<dbReference type="PRINTS" id="PR00455">
    <property type="entry name" value="HTHTETR"/>
</dbReference>
<feature type="domain" description="HTH tetR-type" evidence="2">
    <location>
        <begin position="9"/>
        <end position="69"/>
    </location>
</feature>
<comment type="caution">
    <text evidence="3">The sequence shown here is derived from an EMBL/GenBank/DDBJ whole genome shotgun (WGS) entry which is preliminary data.</text>
</comment>
<dbReference type="GO" id="GO:0003677">
    <property type="term" value="F:DNA binding"/>
    <property type="evidence" value="ECO:0007669"/>
    <property type="project" value="UniProtKB-KW"/>
</dbReference>
<dbReference type="PANTHER" id="PTHR43479">
    <property type="entry name" value="ACREF/ENVCD OPERON REPRESSOR-RELATED"/>
    <property type="match status" value="1"/>
</dbReference>
<evidence type="ECO:0000259" key="2">
    <source>
        <dbReference type="PROSITE" id="PS50977"/>
    </source>
</evidence>
<evidence type="ECO:0000313" key="3">
    <source>
        <dbReference type="EMBL" id="MPM08372.1"/>
    </source>
</evidence>
<dbReference type="PROSITE" id="PS50977">
    <property type="entry name" value="HTH_TETR_2"/>
    <property type="match status" value="1"/>
</dbReference>
<dbReference type="InterPro" id="IPR050624">
    <property type="entry name" value="HTH-type_Tx_Regulator"/>
</dbReference>
<organism evidence="3">
    <name type="scientific">bioreactor metagenome</name>
    <dbReference type="NCBI Taxonomy" id="1076179"/>
    <lineage>
        <taxon>unclassified sequences</taxon>
        <taxon>metagenomes</taxon>
        <taxon>ecological metagenomes</taxon>
    </lineage>
</organism>
<dbReference type="EMBL" id="VSSQ01001443">
    <property type="protein sequence ID" value="MPM08372.1"/>
    <property type="molecule type" value="Genomic_DNA"/>
</dbReference>
<protein>
    <submittedName>
        <fullName evidence="3">HTH-type transcriptional regulator BetI</fullName>
    </submittedName>
</protein>
<dbReference type="PANTHER" id="PTHR43479:SF21">
    <property type="entry name" value="TRANSCRIPTIONAL REGULATOR, TETR FAMILY"/>
    <property type="match status" value="1"/>
</dbReference>
<dbReference type="Pfam" id="PF00440">
    <property type="entry name" value="TetR_N"/>
    <property type="match status" value="1"/>
</dbReference>
<keyword evidence="1" id="KW-0238">DNA-binding</keyword>
<dbReference type="AlphaFoldDB" id="A0A644WX24"/>